<proteinExistence type="predicted"/>
<gene>
    <name evidence="14" type="ORF">SAMN05443144_11383</name>
</gene>
<dbReference type="GO" id="GO:0009055">
    <property type="term" value="F:electron transfer activity"/>
    <property type="evidence" value="ECO:0007669"/>
    <property type="project" value="InterPro"/>
</dbReference>
<evidence type="ECO:0000256" key="3">
    <source>
        <dbReference type="ARBA" id="ARBA00022448"/>
    </source>
</evidence>
<dbReference type="Pfam" id="PF11953">
    <property type="entry name" value="DUF3470"/>
    <property type="match status" value="1"/>
</dbReference>
<evidence type="ECO:0000256" key="8">
    <source>
        <dbReference type="ARBA" id="ARBA00023004"/>
    </source>
</evidence>
<dbReference type="PROSITE" id="PS00198">
    <property type="entry name" value="4FE4S_FER_1"/>
    <property type="match status" value="1"/>
</dbReference>
<dbReference type="EMBL" id="FQUS01000013">
    <property type="protein sequence ID" value="SHF79558.1"/>
    <property type="molecule type" value="Genomic_DNA"/>
</dbReference>
<dbReference type="PRINTS" id="PR00354">
    <property type="entry name" value="7FE8SFRDOXIN"/>
</dbReference>
<dbReference type="Proteomes" id="UP000184041">
    <property type="component" value="Unassembled WGS sequence"/>
</dbReference>
<dbReference type="InterPro" id="IPR017896">
    <property type="entry name" value="4Fe4S_Fe-S-bd"/>
</dbReference>
<evidence type="ECO:0000256" key="1">
    <source>
        <dbReference type="ARBA" id="ARBA00001927"/>
    </source>
</evidence>
<evidence type="ECO:0000256" key="9">
    <source>
        <dbReference type="ARBA" id="ARBA00023014"/>
    </source>
</evidence>
<evidence type="ECO:0000256" key="10">
    <source>
        <dbReference type="ARBA" id="ARBA00023291"/>
    </source>
</evidence>
<evidence type="ECO:0000256" key="12">
    <source>
        <dbReference type="SAM" id="MobiDB-lite"/>
    </source>
</evidence>
<protein>
    <recommendedName>
        <fullName evidence="11">Ferredoxin</fullName>
    </recommendedName>
</protein>
<dbReference type="GO" id="GO:0051539">
    <property type="term" value="F:4 iron, 4 sulfur cluster binding"/>
    <property type="evidence" value="ECO:0007669"/>
    <property type="project" value="UniProtKB-KW"/>
</dbReference>
<keyword evidence="9 11" id="KW-0411">Iron-sulfur</keyword>
<dbReference type="SUPFAM" id="SSF54862">
    <property type="entry name" value="4Fe-4S ferredoxins"/>
    <property type="match status" value="1"/>
</dbReference>
<keyword evidence="10 11" id="KW-0003">3Fe-4S</keyword>
<keyword evidence="4 11" id="KW-0004">4Fe-4S</keyword>
<dbReference type="PANTHER" id="PTHR42859:SF2">
    <property type="entry name" value="FERREDOXIN"/>
    <property type="match status" value="1"/>
</dbReference>
<reference evidence="14 15" key="1">
    <citation type="submission" date="2016-11" db="EMBL/GenBank/DDBJ databases">
        <authorList>
            <person name="Jaros S."/>
            <person name="Januszkiewicz K."/>
            <person name="Wedrychowicz H."/>
        </authorList>
    </citation>
    <scope>NUCLEOTIDE SEQUENCE [LARGE SCALE GENOMIC DNA]</scope>
    <source>
        <strain evidence="14 15">DSM 21986</strain>
    </source>
</reference>
<dbReference type="InterPro" id="IPR022569">
    <property type="entry name" value="Fd_C"/>
</dbReference>
<dbReference type="Gene3D" id="3.30.70.20">
    <property type="match status" value="1"/>
</dbReference>
<comment type="cofactor">
    <cofactor evidence="1 11">
        <name>[3Fe-4S] cluster</name>
        <dbReference type="ChEBI" id="CHEBI:21137"/>
    </cofactor>
</comment>
<comment type="function">
    <text evidence="11">Ferredoxins are iron-sulfur proteins that transfer electrons in a wide variety of metabolic reactions.</text>
</comment>
<organism evidence="14 15">
    <name type="scientific">Fodinibius roseus</name>
    <dbReference type="NCBI Taxonomy" id="1194090"/>
    <lineage>
        <taxon>Bacteria</taxon>
        <taxon>Pseudomonadati</taxon>
        <taxon>Balneolota</taxon>
        <taxon>Balneolia</taxon>
        <taxon>Balneolales</taxon>
        <taxon>Balneolaceae</taxon>
        <taxon>Fodinibius</taxon>
    </lineage>
</organism>
<dbReference type="InterPro" id="IPR000813">
    <property type="entry name" value="7Fe_ferredoxin"/>
</dbReference>
<dbReference type="Pfam" id="PF13237">
    <property type="entry name" value="Fer4_10"/>
    <property type="match status" value="1"/>
</dbReference>
<keyword evidence="6 11" id="KW-0677">Repeat</keyword>
<keyword evidence="7 11" id="KW-0249">Electron transport</keyword>
<evidence type="ECO:0000313" key="15">
    <source>
        <dbReference type="Proteomes" id="UP000184041"/>
    </source>
</evidence>
<evidence type="ECO:0000313" key="14">
    <source>
        <dbReference type="EMBL" id="SHF79558.1"/>
    </source>
</evidence>
<feature type="region of interest" description="Disordered" evidence="12">
    <location>
        <begin position="131"/>
        <end position="156"/>
    </location>
</feature>
<evidence type="ECO:0000256" key="11">
    <source>
        <dbReference type="RuleBase" id="RU364098"/>
    </source>
</evidence>
<dbReference type="GO" id="GO:0046872">
    <property type="term" value="F:metal ion binding"/>
    <property type="evidence" value="ECO:0007669"/>
    <property type="project" value="UniProtKB-KW"/>
</dbReference>
<feature type="domain" description="4Fe-4S ferredoxin-type" evidence="13">
    <location>
        <begin position="68"/>
        <end position="97"/>
    </location>
</feature>
<evidence type="ECO:0000256" key="7">
    <source>
        <dbReference type="ARBA" id="ARBA00022982"/>
    </source>
</evidence>
<dbReference type="PROSITE" id="PS51379">
    <property type="entry name" value="4FE4S_FER_2"/>
    <property type="match status" value="2"/>
</dbReference>
<evidence type="ECO:0000256" key="2">
    <source>
        <dbReference type="ARBA" id="ARBA00001966"/>
    </source>
</evidence>
<dbReference type="AlphaFoldDB" id="A0A1M5EJX9"/>
<sequence length="156" mass="18011">MSYKSIKKVKTVFIVEIDFRDSYLKGEAIGNHDHSGFMAYVVTDPCIQCKHTNCAAVCPVDAFREGPNFLVIDPFECIDCDACVAECPEEAIFPDDEVPLEWEDYIDLNDRLSEEWDDHVINEAKEPLPEVDEWSGRENKREHLVESWEEEIKPVE</sequence>
<dbReference type="GO" id="GO:0051538">
    <property type="term" value="F:3 iron, 4 sulfur cluster binding"/>
    <property type="evidence" value="ECO:0007669"/>
    <property type="project" value="UniProtKB-KW"/>
</dbReference>
<dbReference type="STRING" id="1194090.SAMN05443144_11383"/>
<keyword evidence="15" id="KW-1185">Reference proteome</keyword>
<comment type="cofactor">
    <cofactor evidence="2 11">
        <name>[4Fe-4S] cluster</name>
        <dbReference type="ChEBI" id="CHEBI:49883"/>
    </cofactor>
</comment>
<feature type="domain" description="4Fe-4S ferredoxin-type" evidence="13">
    <location>
        <begin position="37"/>
        <end position="67"/>
    </location>
</feature>
<evidence type="ECO:0000256" key="4">
    <source>
        <dbReference type="ARBA" id="ARBA00022485"/>
    </source>
</evidence>
<evidence type="ECO:0000259" key="13">
    <source>
        <dbReference type="PROSITE" id="PS51379"/>
    </source>
</evidence>
<evidence type="ECO:0000256" key="5">
    <source>
        <dbReference type="ARBA" id="ARBA00022723"/>
    </source>
</evidence>
<evidence type="ECO:0000256" key="6">
    <source>
        <dbReference type="ARBA" id="ARBA00022737"/>
    </source>
</evidence>
<keyword evidence="3 11" id="KW-0813">Transport</keyword>
<dbReference type="InterPro" id="IPR017900">
    <property type="entry name" value="4Fe4S_Fe_S_CS"/>
</dbReference>
<accession>A0A1M5EJX9</accession>
<dbReference type="InterPro" id="IPR050294">
    <property type="entry name" value="RnfB_subfamily"/>
</dbReference>
<keyword evidence="8 11" id="KW-0408">Iron</keyword>
<keyword evidence="5 11" id="KW-0479">Metal-binding</keyword>
<dbReference type="PANTHER" id="PTHR42859">
    <property type="entry name" value="OXIDOREDUCTASE"/>
    <property type="match status" value="1"/>
</dbReference>
<name>A0A1M5EJX9_9BACT</name>